<proteinExistence type="predicted"/>
<dbReference type="AlphaFoldDB" id="A0A2Z5G7I4"/>
<sequence length="46" mass="4852">MNSWLAPASGTSLLLRISRFYSPEEAAPFSGSANSIEPAPTAIDDL</sequence>
<reference evidence="2 3" key="1">
    <citation type="journal article" date="2018" name="Front. Microbiol.">
        <title>Hydrolytic Capabilities as a Key to Environmental Success: Chitinolytic and Cellulolytic Acidobacteria From Acidic Sub-arctic Soils and Boreal Peatlands.</title>
        <authorList>
            <person name="Belova S.E."/>
            <person name="Ravin N.V."/>
            <person name="Pankratov T.A."/>
            <person name="Rakitin A.L."/>
            <person name="Ivanova A.A."/>
            <person name="Beletsky A.V."/>
            <person name="Mardanov A.V."/>
            <person name="Sinninghe Damste J.S."/>
            <person name="Dedysh S.N."/>
        </authorList>
    </citation>
    <scope>NUCLEOTIDE SEQUENCE [LARGE SCALE GENOMIC DNA]</scope>
    <source>
        <strain evidence="2 3">SBC82</strain>
    </source>
</reference>
<name>A0A2Z5G7I4_9BACT</name>
<organism evidence="2 3">
    <name type="scientific">Acidisarcina polymorpha</name>
    <dbReference type="NCBI Taxonomy" id="2211140"/>
    <lineage>
        <taxon>Bacteria</taxon>
        <taxon>Pseudomonadati</taxon>
        <taxon>Acidobacteriota</taxon>
        <taxon>Terriglobia</taxon>
        <taxon>Terriglobales</taxon>
        <taxon>Acidobacteriaceae</taxon>
        <taxon>Acidisarcina</taxon>
    </lineage>
</organism>
<dbReference type="Proteomes" id="UP000253606">
    <property type="component" value="Chromosome"/>
</dbReference>
<accession>A0A2Z5G7I4</accession>
<gene>
    <name evidence="2" type="ORF">ACPOL_5979</name>
</gene>
<dbReference type="EMBL" id="CP030840">
    <property type="protein sequence ID" value="AXC15223.1"/>
    <property type="molecule type" value="Genomic_DNA"/>
</dbReference>
<feature type="region of interest" description="Disordered" evidence="1">
    <location>
        <begin position="26"/>
        <end position="46"/>
    </location>
</feature>
<evidence type="ECO:0000313" key="3">
    <source>
        <dbReference type="Proteomes" id="UP000253606"/>
    </source>
</evidence>
<evidence type="ECO:0000256" key="1">
    <source>
        <dbReference type="SAM" id="MobiDB-lite"/>
    </source>
</evidence>
<keyword evidence="3" id="KW-1185">Reference proteome</keyword>
<protein>
    <submittedName>
        <fullName evidence="2">Uncharacterized protein</fullName>
    </submittedName>
</protein>
<dbReference type="KEGG" id="abas:ACPOL_5979"/>
<evidence type="ECO:0000313" key="2">
    <source>
        <dbReference type="EMBL" id="AXC15223.1"/>
    </source>
</evidence>